<dbReference type="STRING" id="937777.Deipe_0501"/>
<evidence type="ECO:0000313" key="3">
    <source>
        <dbReference type="Proteomes" id="UP000010467"/>
    </source>
</evidence>
<dbReference type="HOGENOM" id="CLU_2034236_0_0_0"/>
<reference evidence="3" key="1">
    <citation type="submission" date="2012-03" db="EMBL/GenBank/DDBJ databases">
        <title>Complete sequence of chromosome of Deinococcus peraridilitoris DSM 19664.</title>
        <authorList>
            <person name="Lucas S."/>
            <person name="Copeland A."/>
            <person name="Lapidus A."/>
            <person name="Glavina del Rio T."/>
            <person name="Dalin E."/>
            <person name="Tice H."/>
            <person name="Bruce D."/>
            <person name="Goodwin L."/>
            <person name="Pitluck S."/>
            <person name="Peters L."/>
            <person name="Mikhailova N."/>
            <person name="Lu M."/>
            <person name="Kyrpides N."/>
            <person name="Mavromatis K."/>
            <person name="Ivanova N."/>
            <person name="Brettin T."/>
            <person name="Detter J.C."/>
            <person name="Han C."/>
            <person name="Larimer F."/>
            <person name="Land M."/>
            <person name="Hauser L."/>
            <person name="Markowitz V."/>
            <person name="Cheng J.-F."/>
            <person name="Hugenholtz P."/>
            <person name="Woyke T."/>
            <person name="Wu D."/>
            <person name="Pukall R."/>
            <person name="Steenblock K."/>
            <person name="Brambilla E."/>
            <person name="Klenk H.-P."/>
            <person name="Eisen J.A."/>
        </authorList>
    </citation>
    <scope>NUCLEOTIDE SEQUENCE [LARGE SCALE GENOMIC DNA]</scope>
    <source>
        <strain evidence="3">DSM 19664 / LMG 22246 / CIP 109416 / KR-200</strain>
    </source>
</reference>
<dbReference type="RefSeq" id="WP_015234407.1">
    <property type="nucleotide sequence ID" value="NC_019793.1"/>
</dbReference>
<gene>
    <name evidence="2" type="ordered locus">Deipe_0501</name>
</gene>
<dbReference type="EMBL" id="CP003382">
    <property type="protein sequence ID" value="AFZ66097.1"/>
    <property type="molecule type" value="Genomic_DNA"/>
</dbReference>
<dbReference type="Proteomes" id="UP000010467">
    <property type="component" value="Chromosome"/>
</dbReference>
<keyword evidence="3" id="KW-1185">Reference proteome</keyword>
<sequence>MLYQAGTAPRTLESSQNALNAPSSRPLISRVARGLTAQGRERVSVLLTDRAYFDSAAHSLTYEVTITRDEQLLVNGTPVMDDTRAEFWAGLGARAARRTARCSDCGTPGSAICDVCLEARR</sequence>
<dbReference type="PATRIC" id="fig|937777.3.peg.506"/>
<name>K9ZYX1_DEIPD</name>
<organism evidence="2 3">
    <name type="scientific">Deinococcus peraridilitoris (strain DSM 19664 / LMG 22246 / CIP 109416 / KR-200)</name>
    <dbReference type="NCBI Taxonomy" id="937777"/>
    <lineage>
        <taxon>Bacteria</taxon>
        <taxon>Thermotogati</taxon>
        <taxon>Deinococcota</taxon>
        <taxon>Deinococci</taxon>
        <taxon>Deinococcales</taxon>
        <taxon>Deinococcaceae</taxon>
        <taxon>Deinococcus</taxon>
    </lineage>
</organism>
<proteinExistence type="predicted"/>
<feature type="region of interest" description="Disordered" evidence="1">
    <location>
        <begin position="1"/>
        <end position="23"/>
    </location>
</feature>
<accession>K9ZYX1</accession>
<evidence type="ECO:0000256" key="1">
    <source>
        <dbReference type="SAM" id="MobiDB-lite"/>
    </source>
</evidence>
<dbReference type="KEGG" id="dpd:Deipe_0501"/>
<protein>
    <submittedName>
        <fullName evidence="2">Uncharacterized protein</fullName>
    </submittedName>
</protein>
<feature type="compositionally biased region" description="Polar residues" evidence="1">
    <location>
        <begin position="12"/>
        <end position="23"/>
    </location>
</feature>
<dbReference type="AlphaFoldDB" id="K9ZYX1"/>
<evidence type="ECO:0000313" key="2">
    <source>
        <dbReference type="EMBL" id="AFZ66097.1"/>
    </source>
</evidence>